<dbReference type="Pfam" id="PF00425">
    <property type="entry name" value="Chorismate_bind"/>
    <property type="match status" value="1"/>
</dbReference>
<reference evidence="5 6" key="1">
    <citation type="submission" date="2020-02" db="EMBL/GenBank/DDBJ databases">
        <title>Aliifodinibius halophilus 2W32, complete genome.</title>
        <authorList>
            <person name="Li Y."/>
            <person name="Wu S."/>
        </authorList>
    </citation>
    <scope>NUCLEOTIDE SEQUENCE [LARGE SCALE GENOMIC DNA]</scope>
    <source>
        <strain evidence="5 6">2W32</strain>
    </source>
</reference>
<dbReference type="PANTHER" id="PTHR11236:SF50">
    <property type="entry name" value="AMINODEOXYCHORISMATE SYNTHASE COMPONENT 1"/>
    <property type="match status" value="1"/>
</dbReference>
<comment type="caution">
    <text evidence="5">The sequence shown here is derived from an EMBL/GenBank/DDBJ whole genome shotgun (WGS) entry which is preliminary data.</text>
</comment>
<keyword evidence="2 5" id="KW-0808">Transferase</keyword>
<gene>
    <name evidence="5" type="primary">pabB</name>
    <name evidence="5" type="ORF">G3569_01580</name>
</gene>
<organism evidence="5 6">
    <name type="scientific">Fodinibius halophilus</name>
    <dbReference type="NCBI Taxonomy" id="1736908"/>
    <lineage>
        <taxon>Bacteria</taxon>
        <taxon>Pseudomonadati</taxon>
        <taxon>Balneolota</taxon>
        <taxon>Balneolia</taxon>
        <taxon>Balneolales</taxon>
        <taxon>Balneolaceae</taxon>
        <taxon>Fodinibius</taxon>
    </lineage>
</organism>
<dbReference type="GO" id="GO:0046820">
    <property type="term" value="F:4-amino-4-deoxychorismate synthase activity"/>
    <property type="evidence" value="ECO:0007669"/>
    <property type="project" value="UniProtKB-EC"/>
</dbReference>
<dbReference type="EC" id="2.6.1.85" evidence="1"/>
<evidence type="ECO:0000313" key="5">
    <source>
        <dbReference type="EMBL" id="NGP87029.1"/>
    </source>
</evidence>
<dbReference type="GO" id="GO:0009396">
    <property type="term" value="P:folic acid-containing compound biosynthetic process"/>
    <property type="evidence" value="ECO:0007669"/>
    <property type="project" value="InterPro"/>
</dbReference>
<name>A0A6M1SZH3_9BACT</name>
<evidence type="ECO:0000256" key="2">
    <source>
        <dbReference type="ARBA" id="ARBA00022679"/>
    </source>
</evidence>
<dbReference type="NCBIfam" id="TIGR00553">
    <property type="entry name" value="pabB"/>
    <property type="match status" value="1"/>
</dbReference>
<evidence type="ECO:0000256" key="1">
    <source>
        <dbReference type="ARBA" id="ARBA00013139"/>
    </source>
</evidence>
<evidence type="ECO:0000313" key="6">
    <source>
        <dbReference type="Proteomes" id="UP000479132"/>
    </source>
</evidence>
<keyword evidence="5" id="KW-0032">Aminotransferase</keyword>
<dbReference type="AlphaFoldDB" id="A0A6M1SZH3"/>
<feature type="domain" description="Chorismate-utilising enzyme C-terminal" evidence="3">
    <location>
        <begin position="162"/>
        <end position="413"/>
    </location>
</feature>
<dbReference type="PANTHER" id="PTHR11236">
    <property type="entry name" value="AMINOBENZOATE/ANTHRANILATE SYNTHASE"/>
    <property type="match status" value="1"/>
</dbReference>
<dbReference type="Proteomes" id="UP000479132">
    <property type="component" value="Unassembled WGS sequence"/>
</dbReference>
<dbReference type="EMBL" id="JAALLS010000001">
    <property type="protein sequence ID" value="NGP87029.1"/>
    <property type="molecule type" value="Genomic_DNA"/>
</dbReference>
<feature type="domain" description="Anthranilate synthase component I N-terminal" evidence="4">
    <location>
        <begin position="5"/>
        <end position="127"/>
    </location>
</feature>
<keyword evidence="6" id="KW-1185">Reference proteome</keyword>
<dbReference type="RefSeq" id="WP_165265379.1">
    <property type="nucleotide sequence ID" value="NZ_JAALLS010000001.1"/>
</dbReference>
<protein>
    <recommendedName>
        <fullName evidence="1">aminodeoxychorismate synthase</fullName>
        <ecNumber evidence="1">2.6.1.85</ecNumber>
    </recommendedName>
</protein>
<evidence type="ECO:0000259" key="3">
    <source>
        <dbReference type="Pfam" id="PF00425"/>
    </source>
</evidence>
<proteinExistence type="predicted"/>
<dbReference type="InterPro" id="IPR005801">
    <property type="entry name" value="ADC_synthase"/>
</dbReference>
<dbReference type="Pfam" id="PF04715">
    <property type="entry name" value="Anth_synt_I_N"/>
    <property type="match status" value="1"/>
</dbReference>
<dbReference type="InterPro" id="IPR005802">
    <property type="entry name" value="ADC_synth_comp_1"/>
</dbReference>
<dbReference type="InterPro" id="IPR006805">
    <property type="entry name" value="Anth_synth_I_N"/>
</dbReference>
<dbReference type="Gene3D" id="3.60.120.10">
    <property type="entry name" value="Anthranilate synthase"/>
    <property type="match status" value="1"/>
</dbReference>
<sequence>MISSLHNLARNLHKQGPILLLESQSSKHIWGRTSYLAAHPKALIKARGRDITVIEEEEERFFEDNPWKALQNFRKKHDDWLFGYLGYDLKNHIEDLSSSNSDPVQAPDLFFMIPGLLIEYQHATGECRKVIGELPEQGLWEGTGNETPTFQLTNLHPQVGSTEYISKIKEVQHRIAEGDFYEINLSHQLKADFNGNTFDLYRGMRQAGPVPFGVYLDFEDISICCQSPERFIRKEGNTVVSQPIKGTSPRGDNTPEDERLKQALADSQKEQAENLMIVDLVRNDLSKIARRGTVEVPRLFEIQSFDTVHQMVSTVRAEADIDDPVAILKSCFPMGSMTGAPKISAMQAIEELEEYRRGIYSGAIGYIHPNGDFDFNVVIRTAIITGNELFYAAGGAITGDSDPQKEWQETLVKTRALERAIAEPLKK</sequence>
<dbReference type="SUPFAM" id="SSF56322">
    <property type="entry name" value="ADC synthase"/>
    <property type="match status" value="1"/>
</dbReference>
<accession>A0A6M1SZH3</accession>
<dbReference type="PRINTS" id="PR00095">
    <property type="entry name" value="ANTSNTHASEI"/>
</dbReference>
<evidence type="ECO:0000259" key="4">
    <source>
        <dbReference type="Pfam" id="PF04715"/>
    </source>
</evidence>
<dbReference type="InterPro" id="IPR015890">
    <property type="entry name" value="Chorismate_C"/>
</dbReference>
<dbReference type="InterPro" id="IPR019999">
    <property type="entry name" value="Anth_synth_I-like"/>
</dbReference>
<dbReference type="GO" id="GO:0000162">
    <property type="term" value="P:L-tryptophan biosynthetic process"/>
    <property type="evidence" value="ECO:0007669"/>
    <property type="project" value="TreeGrafter"/>
</dbReference>